<evidence type="ECO:0000313" key="3">
    <source>
        <dbReference type="EMBL" id="MEJ8571993.1"/>
    </source>
</evidence>
<dbReference type="Pfam" id="PF03446">
    <property type="entry name" value="NAD_binding_2"/>
    <property type="match status" value="1"/>
</dbReference>
<dbReference type="InterPro" id="IPR013328">
    <property type="entry name" value="6PGD_dom2"/>
</dbReference>
<dbReference type="RefSeq" id="WP_340329692.1">
    <property type="nucleotide sequence ID" value="NZ_JAZHOF010000004.1"/>
</dbReference>
<evidence type="ECO:0000259" key="2">
    <source>
        <dbReference type="Pfam" id="PF09130"/>
    </source>
</evidence>
<comment type="caution">
    <text evidence="3">The sequence shown here is derived from an EMBL/GenBank/DDBJ whole genome shotgun (WGS) entry which is preliminary data.</text>
</comment>
<organism evidence="3 4">
    <name type="scientific">Microbaculum marinum</name>
    <dbReference type="NCBI Taxonomy" id="1764581"/>
    <lineage>
        <taxon>Bacteria</taxon>
        <taxon>Pseudomonadati</taxon>
        <taxon>Pseudomonadota</taxon>
        <taxon>Alphaproteobacteria</taxon>
        <taxon>Hyphomicrobiales</taxon>
        <taxon>Tepidamorphaceae</taxon>
        <taxon>Microbaculum</taxon>
    </lineage>
</organism>
<name>A0AAW9RSR4_9HYPH</name>
<dbReference type="EMBL" id="JAZHOF010000004">
    <property type="protein sequence ID" value="MEJ8571993.1"/>
    <property type="molecule type" value="Genomic_DNA"/>
</dbReference>
<feature type="domain" description="Phosphogluconate dehydrogenase NAD-binding putative C-terminal" evidence="2">
    <location>
        <begin position="197"/>
        <end position="267"/>
    </location>
</feature>
<dbReference type="GO" id="GO:0050661">
    <property type="term" value="F:NADP binding"/>
    <property type="evidence" value="ECO:0007669"/>
    <property type="project" value="InterPro"/>
</dbReference>
<sequence>MRIGFIGFGEAARAFVDTLGKGNGRSEGKHFTTYDVLFDTEGMDGITANIARSRNVHPLAHPADVADEADWVFSAVTAASSLDAAEAIAPHLRARQVFIDINSVSPGRKRTSADLIAASGATYVDMAVMAPVHPRGHRTPALLAGKGATALAAEFERLGFDFDVVGSEVGAATAIKMVRSLFVKGLEAITVEMLLAARLSGCYDRVVPSLAATYPGLNWETFADYEIERVSRHGVRRGAEMEEAAVTLRELGLSGDIAAAVAATQTRIGSLGFAPKGETEADVGALLAAMGLKLPG</sequence>
<reference evidence="3 4" key="1">
    <citation type="submission" date="2024-02" db="EMBL/GenBank/DDBJ databases">
        <title>Genome analysis and characterization of Microbaculum marinisediminis sp. nov., isolated from marine sediment.</title>
        <authorList>
            <person name="Du Z.-J."/>
            <person name="Ye Y.-Q."/>
            <person name="Zhang Z.-R."/>
            <person name="Yuan S.-M."/>
            <person name="Zhang X.-Y."/>
        </authorList>
    </citation>
    <scope>NUCLEOTIDE SEQUENCE [LARGE SCALE GENOMIC DNA]</scope>
    <source>
        <strain evidence="3 4">SDUM1044001</strain>
    </source>
</reference>
<dbReference type="InterPro" id="IPR036291">
    <property type="entry name" value="NAD(P)-bd_dom_sf"/>
</dbReference>
<dbReference type="InterPro" id="IPR006115">
    <property type="entry name" value="6PGDH_NADP-bd"/>
</dbReference>
<proteinExistence type="predicted"/>
<evidence type="ECO:0000313" key="4">
    <source>
        <dbReference type="Proteomes" id="UP001378188"/>
    </source>
</evidence>
<dbReference type="Gene3D" id="3.40.50.720">
    <property type="entry name" value="NAD(P)-binding Rossmann-like Domain"/>
    <property type="match status" value="1"/>
</dbReference>
<dbReference type="Gene3D" id="1.10.1040.10">
    <property type="entry name" value="N-(1-d-carboxylethyl)-l-norvaline Dehydrogenase, domain 2"/>
    <property type="match status" value="1"/>
</dbReference>
<gene>
    <name evidence="3" type="ORF">V3328_10945</name>
</gene>
<dbReference type="Pfam" id="PF09130">
    <property type="entry name" value="DUF1932"/>
    <property type="match status" value="1"/>
</dbReference>
<dbReference type="SUPFAM" id="SSF48179">
    <property type="entry name" value="6-phosphogluconate dehydrogenase C-terminal domain-like"/>
    <property type="match status" value="1"/>
</dbReference>
<dbReference type="AlphaFoldDB" id="A0AAW9RSR4"/>
<dbReference type="InterPro" id="IPR015814">
    <property type="entry name" value="Pgluconate_DH_NAD-bd_C"/>
</dbReference>
<accession>A0AAW9RSR4</accession>
<protein>
    <submittedName>
        <fullName evidence="3">DUF1932 domain-containing protein</fullName>
    </submittedName>
</protein>
<dbReference type="SUPFAM" id="SSF51735">
    <property type="entry name" value="NAD(P)-binding Rossmann-fold domains"/>
    <property type="match status" value="1"/>
</dbReference>
<feature type="domain" description="6-phosphogluconate dehydrogenase NADP-binding" evidence="1">
    <location>
        <begin position="48"/>
        <end position="128"/>
    </location>
</feature>
<dbReference type="Proteomes" id="UP001378188">
    <property type="component" value="Unassembled WGS sequence"/>
</dbReference>
<keyword evidence="4" id="KW-1185">Reference proteome</keyword>
<dbReference type="InterPro" id="IPR008927">
    <property type="entry name" value="6-PGluconate_DH-like_C_sf"/>
</dbReference>
<evidence type="ECO:0000259" key="1">
    <source>
        <dbReference type="Pfam" id="PF03446"/>
    </source>
</evidence>